<feature type="chain" id="PRO_5012640456" description="TNase-like domain-containing protein" evidence="4">
    <location>
        <begin position="27"/>
        <end position="260"/>
    </location>
</feature>
<dbReference type="SMART" id="SM00318">
    <property type="entry name" value="SNc"/>
    <property type="match status" value="1"/>
</dbReference>
<dbReference type="PROSITE" id="PS50830">
    <property type="entry name" value="TNASE_3"/>
    <property type="match status" value="1"/>
</dbReference>
<evidence type="ECO:0000259" key="5">
    <source>
        <dbReference type="PROSITE" id="PS50830"/>
    </source>
</evidence>
<dbReference type="EMBL" id="CP020100">
    <property type="protein sequence ID" value="AQZ93884.1"/>
    <property type="molecule type" value="Genomic_DNA"/>
</dbReference>
<organism evidence="6 7">
    <name type="scientific">Halopseudomonas phragmitis</name>
    <dbReference type="NCBI Taxonomy" id="1931241"/>
    <lineage>
        <taxon>Bacteria</taxon>
        <taxon>Pseudomonadati</taxon>
        <taxon>Pseudomonadota</taxon>
        <taxon>Gammaproteobacteria</taxon>
        <taxon>Pseudomonadales</taxon>
        <taxon>Pseudomonadaceae</taxon>
        <taxon>Halopseudomonas</taxon>
    </lineage>
</organism>
<sequence>MARQATKKALLWGAFFVACSLLQPVAAEICTPPAVAELVTAARVIDGDTLRLEDGRRVRLIGIDTPEIGREGRASEPFAEQARERLQALVREPGLQLVVGQQAEDRYGRTLGHLFTGRGANIEALLLADGLGFALAVPPNLALLECHAAAEGEARRELLGVWRQPPLPAARAKAGFQVLRGRIARVQSAGRYLWLELDGPIVLRLALDDASLWAASPQHWHGREVEVRGWVIDRRQQTGVKPGFKPFMLPVRHPFMLGLQ</sequence>
<keyword evidence="4" id="KW-0732">Signal</keyword>
<dbReference type="PANTHER" id="PTHR12302">
    <property type="entry name" value="EBNA2 BINDING PROTEIN P100"/>
    <property type="match status" value="1"/>
</dbReference>
<evidence type="ECO:0000313" key="7">
    <source>
        <dbReference type="Proteomes" id="UP000243488"/>
    </source>
</evidence>
<dbReference type="PANTHER" id="PTHR12302:SF3">
    <property type="entry name" value="SERINE_THREONINE-PROTEIN KINASE 31"/>
    <property type="match status" value="1"/>
</dbReference>
<evidence type="ECO:0000256" key="2">
    <source>
        <dbReference type="ARBA" id="ARBA00022759"/>
    </source>
</evidence>
<dbReference type="PROSITE" id="PS51257">
    <property type="entry name" value="PROKAR_LIPOPROTEIN"/>
    <property type="match status" value="1"/>
</dbReference>
<dbReference type="InterPro" id="IPR035437">
    <property type="entry name" value="SNase_OB-fold_sf"/>
</dbReference>
<dbReference type="GO" id="GO:0016787">
    <property type="term" value="F:hydrolase activity"/>
    <property type="evidence" value="ECO:0007669"/>
    <property type="project" value="UniProtKB-KW"/>
</dbReference>
<gene>
    <name evidence="6" type="ORF">BVH74_03575</name>
</gene>
<dbReference type="STRING" id="1931241.BVH74_03575"/>
<protein>
    <recommendedName>
        <fullName evidence="5">TNase-like domain-containing protein</fullName>
    </recommendedName>
</protein>
<dbReference type="Proteomes" id="UP000243488">
    <property type="component" value="Chromosome"/>
</dbReference>
<evidence type="ECO:0000256" key="4">
    <source>
        <dbReference type="SAM" id="SignalP"/>
    </source>
</evidence>
<evidence type="ECO:0000256" key="1">
    <source>
        <dbReference type="ARBA" id="ARBA00022722"/>
    </source>
</evidence>
<keyword evidence="3" id="KW-0378">Hydrolase</keyword>
<proteinExistence type="predicted"/>
<name>A0A1V0B277_9GAMM</name>
<dbReference type="Pfam" id="PF00565">
    <property type="entry name" value="SNase"/>
    <property type="match status" value="1"/>
</dbReference>
<keyword evidence="7" id="KW-1185">Reference proteome</keyword>
<dbReference type="AlphaFoldDB" id="A0A1V0B277"/>
<evidence type="ECO:0000313" key="6">
    <source>
        <dbReference type="EMBL" id="AQZ93884.1"/>
    </source>
</evidence>
<feature type="domain" description="TNase-like" evidence="5">
    <location>
        <begin position="43"/>
        <end position="164"/>
    </location>
</feature>
<keyword evidence="2" id="KW-0255">Endonuclease</keyword>
<feature type="signal peptide" evidence="4">
    <location>
        <begin position="1"/>
        <end position="26"/>
    </location>
</feature>
<accession>A0A1V0B277</accession>
<keyword evidence="1" id="KW-0540">Nuclease</keyword>
<dbReference type="SUPFAM" id="SSF50199">
    <property type="entry name" value="Staphylococcal nuclease"/>
    <property type="match status" value="1"/>
</dbReference>
<reference evidence="6 7" key="1">
    <citation type="submission" date="2017-03" db="EMBL/GenBank/DDBJ databases">
        <title>Complete genome sequence of the novel DNRA strain Pseudomonas sp. S-6-2 isolated from Chinese polluted river sediment. Journal of Biotechnology.</title>
        <authorList>
            <person name="Li J."/>
            <person name="Xiang F."/>
            <person name="Wang L."/>
            <person name="Xi L."/>
            <person name="Liu J."/>
        </authorList>
    </citation>
    <scope>NUCLEOTIDE SEQUENCE [LARGE SCALE GENOMIC DNA]</scope>
    <source>
        <strain evidence="6 7">S-6-2</strain>
    </source>
</reference>
<dbReference type="KEGG" id="ppha:BVH74_03575"/>
<dbReference type="InterPro" id="IPR016071">
    <property type="entry name" value="Staphylococal_nuclease_OB-fold"/>
</dbReference>
<dbReference type="GO" id="GO:0004519">
    <property type="term" value="F:endonuclease activity"/>
    <property type="evidence" value="ECO:0007669"/>
    <property type="project" value="UniProtKB-KW"/>
</dbReference>
<evidence type="ECO:0000256" key="3">
    <source>
        <dbReference type="ARBA" id="ARBA00022801"/>
    </source>
</evidence>
<dbReference type="Gene3D" id="2.40.50.90">
    <property type="match status" value="1"/>
</dbReference>
<dbReference type="RefSeq" id="WP_080048739.1">
    <property type="nucleotide sequence ID" value="NZ_CP020100.1"/>
</dbReference>